<feature type="domain" description="ATP synthase alpha subunit C-terminal" evidence="8">
    <location>
        <begin position="32"/>
        <end position="156"/>
    </location>
</feature>
<dbReference type="Pfam" id="PF00306">
    <property type="entry name" value="ATP-synt_ab_C"/>
    <property type="match status" value="1"/>
</dbReference>
<keyword evidence="7" id="KW-0066">ATP synthesis</keyword>
<dbReference type="InterPro" id="IPR005294">
    <property type="entry name" value="ATP_synth_F1_asu"/>
</dbReference>
<evidence type="ECO:0000256" key="4">
    <source>
        <dbReference type="ARBA" id="ARBA00023065"/>
    </source>
</evidence>
<evidence type="ECO:0000256" key="3">
    <source>
        <dbReference type="ARBA" id="ARBA00022840"/>
    </source>
</evidence>
<dbReference type="GO" id="GO:0043531">
    <property type="term" value="F:ADP binding"/>
    <property type="evidence" value="ECO:0007669"/>
    <property type="project" value="TreeGrafter"/>
</dbReference>
<evidence type="ECO:0000259" key="8">
    <source>
        <dbReference type="Pfam" id="PF00306"/>
    </source>
</evidence>
<protein>
    <recommendedName>
        <fullName evidence="8">ATP synthase alpha subunit C-terminal domain-containing protein</fullName>
    </recommendedName>
</protein>
<organism evidence="9">
    <name type="scientific">Nymphaea colorata</name>
    <name type="common">pocket water lily</name>
    <dbReference type="NCBI Taxonomy" id="210225"/>
    <lineage>
        <taxon>Eukaryota</taxon>
        <taxon>Viridiplantae</taxon>
        <taxon>Streptophyta</taxon>
        <taxon>Embryophyta</taxon>
        <taxon>Tracheophyta</taxon>
        <taxon>Spermatophyta</taxon>
        <taxon>Magnoliopsida</taxon>
        <taxon>Nymphaeales</taxon>
        <taxon>Nymphaeaceae</taxon>
        <taxon>Nymphaea</taxon>
    </lineage>
</organism>
<gene>
    <name evidence="9" type="ORF">NYM_LOCUS31365</name>
</gene>
<reference evidence="9" key="1">
    <citation type="submission" date="2019-09" db="EMBL/GenBank/DDBJ databases">
        <authorList>
            <person name="Zhang L."/>
        </authorList>
    </citation>
    <scope>NUCLEOTIDE SEQUENCE</scope>
</reference>
<proteinExistence type="predicted"/>
<dbReference type="Gene3D" id="1.20.150.20">
    <property type="entry name" value="ATP synthase alpha/beta chain, C-terminal domain"/>
    <property type="match status" value="1"/>
</dbReference>
<keyword evidence="6" id="KW-0139">CF(1)</keyword>
<sequence>MGKSSYPGFIPCWNPSAINVGISVSRVGSAAQIKAMKQVAGKLKLELAQFAELEAFAQFASDLDKATQNQLARGQRLRELLKQSQSSPLAVDEQIVTIYTGTNGYLDQLEIGQVKKFIVQLRTHLRTNKPQLQEIISSTKVFTEQAEALLKEAIQEQMELFLLQEQHKEIGYFIW</sequence>
<dbReference type="SUPFAM" id="SSF47917">
    <property type="entry name" value="C-terminal domain of alpha and beta subunits of F1 ATP synthase"/>
    <property type="match status" value="1"/>
</dbReference>
<dbReference type="GO" id="GO:0046933">
    <property type="term" value="F:proton-transporting ATP synthase activity, rotational mechanism"/>
    <property type="evidence" value="ECO:0007669"/>
    <property type="project" value="InterPro"/>
</dbReference>
<name>A0A5K1HZF4_9MAGN</name>
<dbReference type="PANTHER" id="PTHR48082:SF2">
    <property type="entry name" value="ATP SYNTHASE SUBUNIT ALPHA, MITOCHONDRIAL"/>
    <property type="match status" value="1"/>
</dbReference>
<evidence type="ECO:0000313" key="9">
    <source>
        <dbReference type="EMBL" id="VVW93023.1"/>
    </source>
</evidence>
<evidence type="ECO:0000256" key="2">
    <source>
        <dbReference type="ARBA" id="ARBA00022741"/>
    </source>
</evidence>
<dbReference type="CDD" id="cd18113">
    <property type="entry name" value="ATP-synt_F1_alpha_C"/>
    <property type="match status" value="1"/>
</dbReference>
<dbReference type="PANTHER" id="PTHR48082">
    <property type="entry name" value="ATP SYNTHASE SUBUNIT ALPHA, MITOCHONDRIAL"/>
    <property type="match status" value="1"/>
</dbReference>
<dbReference type="InterPro" id="IPR000793">
    <property type="entry name" value="ATP_synth_asu_C"/>
</dbReference>
<accession>A0A5K1HZF4</accession>
<dbReference type="GO" id="GO:0045259">
    <property type="term" value="C:proton-transporting ATP synthase complex"/>
    <property type="evidence" value="ECO:0007669"/>
    <property type="project" value="UniProtKB-KW"/>
</dbReference>
<dbReference type="FunFam" id="1.20.150.20:FF:000001">
    <property type="entry name" value="ATP synthase subunit alpha"/>
    <property type="match status" value="1"/>
</dbReference>
<evidence type="ECO:0000256" key="7">
    <source>
        <dbReference type="ARBA" id="ARBA00023310"/>
    </source>
</evidence>
<evidence type="ECO:0000256" key="1">
    <source>
        <dbReference type="ARBA" id="ARBA00022448"/>
    </source>
</evidence>
<evidence type="ECO:0000256" key="6">
    <source>
        <dbReference type="ARBA" id="ARBA00023196"/>
    </source>
</evidence>
<keyword evidence="1" id="KW-0813">Transport</keyword>
<keyword evidence="2" id="KW-0547">Nucleotide-binding</keyword>
<dbReference type="GO" id="GO:0005524">
    <property type="term" value="F:ATP binding"/>
    <property type="evidence" value="ECO:0007669"/>
    <property type="project" value="UniProtKB-KW"/>
</dbReference>
<evidence type="ECO:0000256" key="5">
    <source>
        <dbReference type="ARBA" id="ARBA00023136"/>
    </source>
</evidence>
<keyword evidence="3" id="KW-0067">ATP-binding</keyword>
<dbReference type="EMBL" id="LR722561">
    <property type="protein sequence ID" value="VVW93023.1"/>
    <property type="molecule type" value="Genomic_DNA"/>
</dbReference>
<keyword evidence="4" id="KW-0406">Ion transport</keyword>
<dbReference type="AlphaFoldDB" id="A0A5K1HZF4"/>
<keyword evidence="5" id="KW-0472">Membrane</keyword>
<dbReference type="InterPro" id="IPR038376">
    <property type="entry name" value="ATP_synth_asu_C_sf"/>
</dbReference>